<dbReference type="CDD" id="cd16325">
    <property type="entry name" value="LolA"/>
    <property type="match status" value="1"/>
</dbReference>
<feature type="chain" id="PRO_5047301078" evidence="2">
    <location>
        <begin position="38"/>
        <end position="218"/>
    </location>
</feature>
<organism evidence="3 4">
    <name type="scientific">Rhizobium aquaticum</name>
    <dbReference type="NCBI Taxonomy" id="1549636"/>
    <lineage>
        <taxon>Bacteria</taxon>
        <taxon>Pseudomonadati</taxon>
        <taxon>Pseudomonadota</taxon>
        <taxon>Alphaproteobacteria</taxon>
        <taxon>Hyphomicrobiales</taxon>
        <taxon>Rhizobiaceae</taxon>
        <taxon>Rhizobium/Agrobacterium group</taxon>
        <taxon>Rhizobium</taxon>
    </lineage>
</organism>
<accession>A0ABV2J3X2</accession>
<proteinExistence type="predicted"/>
<dbReference type="Pfam" id="PF03548">
    <property type="entry name" value="LolA"/>
    <property type="match status" value="1"/>
</dbReference>
<feature type="signal peptide" evidence="2">
    <location>
        <begin position="1"/>
        <end position="37"/>
    </location>
</feature>
<keyword evidence="1 2" id="KW-0732">Signal</keyword>
<reference evidence="3 4" key="1">
    <citation type="submission" date="2024-06" db="EMBL/GenBank/DDBJ databases">
        <title>Genomic Encyclopedia of Type Strains, Phase IV (KMG-IV): sequencing the most valuable type-strain genomes for metagenomic binning, comparative biology and taxonomic classification.</title>
        <authorList>
            <person name="Goeker M."/>
        </authorList>
    </citation>
    <scope>NUCLEOTIDE SEQUENCE [LARGE SCALE GENOMIC DNA]</scope>
    <source>
        <strain evidence="3 4">DSM 29780</strain>
    </source>
</reference>
<name>A0ABV2J3X2_9HYPH</name>
<dbReference type="InterPro" id="IPR004564">
    <property type="entry name" value="OM_lipoprot_carrier_LolA-like"/>
</dbReference>
<dbReference type="PANTHER" id="PTHR35869:SF1">
    <property type="entry name" value="OUTER-MEMBRANE LIPOPROTEIN CARRIER PROTEIN"/>
    <property type="match status" value="1"/>
</dbReference>
<evidence type="ECO:0000256" key="1">
    <source>
        <dbReference type="ARBA" id="ARBA00022729"/>
    </source>
</evidence>
<dbReference type="Proteomes" id="UP001549047">
    <property type="component" value="Unassembled WGS sequence"/>
</dbReference>
<dbReference type="PANTHER" id="PTHR35869">
    <property type="entry name" value="OUTER-MEMBRANE LIPOPROTEIN CARRIER PROTEIN"/>
    <property type="match status" value="1"/>
</dbReference>
<dbReference type="EMBL" id="JBEPMB010000007">
    <property type="protein sequence ID" value="MET3615460.1"/>
    <property type="molecule type" value="Genomic_DNA"/>
</dbReference>
<evidence type="ECO:0000313" key="4">
    <source>
        <dbReference type="Proteomes" id="UP001549047"/>
    </source>
</evidence>
<dbReference type="Gene3D" id="2.50.20.10">
    <property type="entry name" value="Lipoprotein localisation LolA/LolB/LppX"/>
    <property type="match status" value="1"/>
</dbReference>
<protein>
    <submittedName>
        <fullName evidence="3">Outer membrane lipoprotein-sorting protein</fullName>
    </submittedName>
</protein>
<sequence>MKFLKVLAGISGLKRPLGMILPAMALALGLGAAPAGAQQANSKAQEIANHFSSIKTMMGDFVQFGPRGDQTGGKFYIARPGKVRFNYDAPSPMRVISDGRTLVVGNIKLGTWDQYPLSKTPLALLLDDKIDLTGKMVRSVKQDPDLVTIVLGDKSVFGDSSITMMFDPATNDLRQWTITDAQGKETSVMIYNVKAGVDFAGSVFALPYDQMKPTAQGK</sequence>
<keyword evidence="4" id="KW-1185">Reference proteome</keyword>
<dbReference type="InterPro" id="IPR029046">
    <property type="entry name" value="LolA/LolB/LppX"/>
</dbReference>
<evidence type="ECO:0000256" key="2">
    <source>
        <dbReference type="SAM" id="SignalP"/>
    </source>
</evidence>
<dbReference type="SUPFAM" id="SSF89392">
    <property type="entry name" value="Prokaryotic lipoproteins and lipoprotein localization factors"/>
    <property type="match status" value="1"/>
</dbReference>
<keyword evidence="3" id="KW-0449">Lipoprotein</keyword>
<comment type="caution">
    <text evidence="3">The sequence shown here is derived from an EMBL/GenBank/DDBJ whole genome shotgun (WGS) entry which is preliminary data.</text>
</comment>
<evidence type="ECO:0000313" key="3">
    <source>
        <dbReference type="EMBL" id="MET3615460.1"/>
    </source>
</evidence>
<gene>
    <name evidence="3" type="ORF">ABID16_003804</name>
</gene>